<evidence type="ECO:0000313" key="6">
    <source>
        <dbReference type="Proteomes" id="UP001249959"/>
    </source>
</evidence>
<evidence type="ECO:0000259" key="4">
    <source>
        <dbReference type="PROSITE" id="PS01124"/>
    </source>
</evidence>
<name>A0ABU3TTW9_9BACT</name>
<evidence type="ECO:0000256" key="1">
    <source>
        <dbReference type="ARBA" id="ARBA00023015"/>
    </source>
</evidence>
<evidence type="ECO:0000313" key="5">
    <source>
        <dbReference type="EMBL" id="MDU0809298.1"/>
    </source>
</evidence>
<comment type="caution">
    <text evidence="5">The sequence shown here is derived from an EMBL/GenBank/DDBJ whole genome shotgun (WGS) entry which is preliminary data.</text>
</comment>
<dbReference type="Pfam" id="PF12833">
    <property type="entry name" value="HTH_18"/>
    <property type="match status" value="1"/>
</dbReference>
<dbReference type="Gene3D" id="1.10.10.60">
    <property type="entry name" value="Homeodomain-like"/>
    <property type="match status" value="2"/>
</dbReference>
<accession>A0ABU3TTW9</accession>
<feature type="domain" description="HTH araC/xylS-type" evidence="4">
    <location>
        <begin position="158"/>
        <end position="257"/>
    </location>
</feature>
<dbReference type="PANTHER" id="PTHR43280">
    <property type="entry name" value="ARAC-FAMILY TRANSCRIPTIONAL REGULATOR"/>
    <property type="match status" value="1"/>
</dbReference>
<dbReference type="Pfam" id="PF20240">
    <property type="entry name" value="DUF6597"/>
    <property type="match status" value="1"/>
</dbReference>
<dbReference type="InterPro" id="IPR009057">
    <property type="entry name" value="Homeodomain-like_sf"/>
</dbReference>
<dbReference type="InterPro" id="IPR018060">
    <property type="entry name" value="HTH_AraC"/>
</dbReference>
<dbReference type="InterPro" id="IPR018062">
    <property type="entry name" value="HTH_AraC-typ_CS"/>
</dbReference>
<dbReference type="RefSeq" id="WP_315574525.1">
    <property type="nucleotide sequence ID" value="NZ_JARDXH010000001.1"/>
</dbReference>
<keyword evidence="6" id="KW-1185">Reference proteome</keyword>
<dbReference type="InterPro" id="IPR046532">
    <property type="entry name" value="DUF6597"/>
</dbReference>
<keyword evidence="2" id="KW-0238">DNA-binding</keyword>
<dbReference type="Proteomes" id="UP001249959">
    <property type="component" value="Unassembled WGS sequence"/>
</dbReference>
<proteinExistence type="predicted"/>
<dbReference type="PROSITE" id="PS01124">
    <property type="entry name" value="HTH_ARAC_FAMILY_2"/>
    <property type="match status" value="1"/>
</dbReference>
<dbReference type="SMART" id="SM00342">
    <property type="entry name" value="HTH_ARAC"/>
    <property type="match status" value="1"/>
</dbReference>
<keyword evidence="3" id="KW-0804">Transcription</keyword>
<keyword evidence="1" id="KW-0805">Transcription regulation</keyword>
<dbReference type="SUPFAM" id="SSF46689">
    <property type="entry name" value="Homeodomain-like"/>
    <property type="match status" value="1"/>
</dbReference>
<organism evidence="5 6">
    <name type="scientific">Aquirufa regiilacus</name>
    <dbReference type="NCBI Taxonomy" id="3024868"/>
    <lineage>
        <taxon>Bacteria</taxon>
        <taxon>Pseudomonadati</taxon>
        <taxon>Bacteroidota</taxon>
        <taxon>Cytophagia</taxon>
        <taxon>Cytophagales</taxon>
        <taxon>Flectobacillaceae</taxon>
        <taxon>Aquirufa</taxon>
    </lineage>
</organism>
<sequence length="271" mass="31728">MIKTIEPSSPILRKYVECFYFYEGKSNSSFSYLAFPHFNTGLSFMKGASVQRQDWTLHVSENRTDSVHIEILGKYTTPVFLEYKGTLREISIIFKPLGINRFFKDNYLSLAPHFSQELVNDVWRKLGETLFCEDDDINKIESFLLSQFGDHPEFSTIDKALTLIENSDEKMAISTIASKVGLNAKTFHRYFQKHMGCSPVEYRRIFRFRSSLTNKLNSAEWKNLTDITYEGGYYDQSYFIKEFRKITHHNPKDFFKSTSKVVGDKIIWEIK</sequence>
<protein>
    <submittedName>
        <fullName evidence="5">AraC family transcriptional regulator</fullName>
    </submittedName>
</protein>
<gene>
    <name evidence="5" type="ORF">PQG45_09650</name>
</gene>
<dbReference type="EMBL" id="JAVNWW010000004">
    <property type="protein sequence ID" value="MDU0809298.1"/>
    <property type="molecule type" value="Genomic_DNA"/>
</dbReference>
<evidence type="ECO:0000256" key="3">
    <source>
        <dbReference type="ARBA" id="ARBA00023163"/>
    </source>
</evidence>
<reference evidence="5 6" key="1">
    <citation type="submission" date="2023-09" db="EMBL/GenBank/DDBJ databases">
        <title>Aquirufa genomes.</title>
        <authorList>
            <person name="Pitt A."/>
        </authorList>
    </citation>
    <scope>NUCLEOTIDE SEQUENCE [LARGE SCALE GENOMIC DNA]</scope>
    <source>
        <strain evidence="5 6">LEOWEIH-7C</strain>
    </source>
</reference>
<evidence type="ECO:0000256" key="2">
    <source>
        <dbReference type="ARBA" id="ARBA00023125"/>
    </source>
</evidence>
<dbReference type="PROSITE" id="PS00041">
    <property type="entry name" value="HTH_ARAC_FAMILY_1"/>
    <property type="match status" value="1"/>
</dbReference>
<dbReference type="PANTHER" id="PTHR43280:SF2">
    <property type="entry name" value="HTH-TYPE TRANSCRIPTIONAL REGULATOR EXSA"/>
    <property type="match status" value="1"/>
</dbReference>